<organism evidence="1">
    <name type="scientific">Anguilla anguilla</name>
    <name type="common">European freshwater eel</name>
    <name type="synonym">Muraena anguilla</name>
    <dbReference type="NCBI Taxonomy" id="7936"/>
    <lineage>
        <taxon>Eukaryota</taxon>
        <taxon>Metazoa</taxon>
        <taxon>Chordata</taxon>
        <taxon>Craniata</taxon>
        <taxon>Vertebrata</taxon>
        <taxon>Euteleostomi</taxon>
        <taxon>Actinopterygii</taxon>
        <taxon>Neopterygii</taxon>
        <taxon>Teleostei</taxon>
        <taxon>Anguilliformes</taxon>
        <taxon>Anguillidae</taxon>
        <taxon>Anguilla</taxon>
    </lineage>
</organism>
<reference evidence="1" key="1">
    <citation type="submission" date="2014-11" db="EMBL/GenBank/DDBJ databases">
        <authorList>
            <person name="Amaro Gonzalez C."/>
        </authorList>
    </citation>
    <scope>NUCLEOTIDE SEQUENCE</scope>
</reference>
<protein>
    <submittedName>
        <fullName evidence="1">Uncharacterized protein</fullName>
    </submittedName>
</protein>
<sequence>MIFDVRGRVSLSRNHFFCFGRNCLMLGGRNRRGLVPRDYSLIEGDVLFSRGNASRLRNGFLTNSQTCGYSWMKRFCI</sequence>
<name>A0A0E9QBA9_ANGAN</name>
<proteinExistence type="predicted"/>
<reference evidence="1" key="2">
    <citation type="journal article" date="2015" name="Fish Shellfish Immunol.">
        <title>Early steps in the European eel (Anguilla anguilla)-Vibrio vulnificus interaction in the gills: Role of the RtxA13 toxin.</title>
        <authorList>
            <person name="Callol A."/>
            <person name="Pajuelo D."/>
            <person name="Ebbesson L."/>
            <person name="Teles M."/>
            <person name="MacKenzie S."/>
            <person name="Amaro C."/>
        </authorList>
    </citation>
    <scope>NUCLEOTIDE SEQUENCE</scope>
</reference>
<evidence type="ECO:0000313" key="1">
    <source>
        <dbReference type="EMBL" id="JAH13625.1"/>
    </source>
</evidence>
<accession>A0A0E9QBA9</accession>
<dbReference type="EMBL" id="GBXM01094952">
    <property type="protein sequence ID" value="JAH13625.1"/>
    <property type="molecule type" value="Transcribed_RNA"/>
</dbReference>
<dbReference type="AlphaFoldDB" id="A0A0E9QBA9"/>